<evidence type="ECO:0000313" key="1">
    <source>
        <dbReference type="EMBL" id="KAH7994401.1"/>
    </source>
</evidence>
<comment type="caution">
    <text evidence="1">The sequence shown here is derived from an EMBL/GenBank/DDBJ whole genome shotgun (WGS) entry which is preliminary data.</text>
</comment>
<sequence>MASRKFCNPLREDGIEEPSMGSRNWLCNQLVDDDADFEAKKLLQDDSSLSSYQNNAQKSAGPWSRIQILQCARRQTSSLLLIRRDLGSRPSYAGSDWEKRGFLPDKWTTAPARDQIQPASDWQPDNGRPKLREQEASEYQKPQAYEEASKRQGIIMERTACVKHQSACNGRIHMKARERMKTAGSRAGGQLGRRAAVRWTSVLPKEGTLGVFERRHGHNSHRENETAKKQEEQLETGHGRQETGGCWNDFLLPFPTPGFGSSDNLT</sequence>
<gene>
    <name evidence="1" type="ORF">K3G42_005468</name>
</gene>
<accession>A0ACB8EP41</accession>
<dbReference type="EMBL" id="CM037620">
    <property type="protein sequence ID" value="KAH7994401.1"/>
    <property type="molecule type" value="Genomic_DNA"/>
</dbReference>
<dbReference type="Proteomes" id="UP000827872">
    <property type="component" value="Linkage Group LG07"/>
</dbReference>
<reference evidence="1" key="1">
    <citation type="submission" date="2021-08" db="EMBL/GenBank/DDBJ databases">
        <title>The first chromosome-level gecko genome reveals the dynamic sex chromosomes of Neotropical dwarf geckos (Sphaerodactylidae: Sphaerodactylus).</title>
        <authorList>
            <person name="Pinto B.J."/>
            <person name="Keating S.E."/>
            <person name="Gamble T."/>
        </authorList>
    </citation>
    <scope>NUCLEOTIDE SEQUENCE</scope>
    <source>
        <strain evidence="1">TG3544</strain>
    </source>
</reference>
<organism evidence="1 2">
    <name type="scientific">Sphaerodactylus townsendi</name>
    <dbReference type="NCBI Taxonomy" id="933632"/>
    <lineage>
        <taxon>Eukaryota</taxon>
        <taxon>Metazoa</taxon>
        <taxon>Chordata</taxon>
        <taxon>Craniata</taxon>
        <taxon>Vertebrata</taxon>
        <taxon>Euteleostomi</taxon>
        <taxon>Lepidosauria</taxon>
        <taxon>Squamata</taxon>
        <taxon>Bifurcata</taxon>
        <taxon>Gekkota</taxon>
        <taxon>Sphaerodactylidae</taxon>
        <taxon>Sphaerodactylus</taxon>
    </lineage>
</organism>
<protein>
    <submittedName>
        <fullName evidence="1">Uncharacterized protein</fullName>
    </submittedName>
</protein>
<name>A0ACB8EP41_9SAUR</name>
<proteinExistence type="predicted"/>
<evidence type="ECO:0000313" key="2">
    <source>
        <dbReference type="Proteomes" id="UP000827872"/>
    </source>
</evidence>
<keyword evidence="2" id="KW-1185">Reference proteome</keyword>